<evidence type="ECO:0000313" key="11">
    <source>
        <dbReference type="EMBL" id="KAG7342581.1"/>
    </source>
</evidence>
<dbReference type="Pfam" id="PF00069">
    <property type="entry name" value="Pkinase"/>
    <property type="match status" value="1"/>
</dbReference>
<dbReference type="AlphaFoldDB" id="A0A9K3PDF4"/>
<dbReference type="EC" id="2.7.11.1" evidence="1"/>
<dbReference type="OrthoDB" id="4062651at2759"/>
<evidence type="ECO:0000256" key="3">
    <source>
        <dbReference type="ARBA" id="ARBA00022679"/>
    </source>
</evidence>
<keyword evidence="13" id="KW-1185">Reference proteome</keyword>
<evidence type="ECO:0000256" key="2">
    <source>
        <dbReference type="ARBA" id="ARBA00022527"/>
    </source>
</evidence>
<evidence type="ECO:0000256" key="5">
    <source>
        <dbReference type="ARBA" id="ARBA00022777"/>
    </source>
</evidence>
<name>A0A9K3PDF4_9STRA</name>
<evidence type="ECO:0000313" key="12">
    <source>
        <dbReference type="EMBL" id="KAG7371682.1"/>
    </source>
</evidence>
<comment type="caution">
    <text evidence="11">The sequence shown here is derived from an EMBL/GenBank/DDBJ whole genome shotgun (WGS) entry which is preliminary data.</text>
</comment>
<keyword evidence="6" id="KW-0067">ATP-binding</keyword>
<comment type="catalytic activity">
    <reaction evidence="8">
        <text>L-seryl-[protein] + ATP = O-phospho-L-seryl-[protein] + ADP + H(+)</text>
        <dbReference type="Rhea" id="RHEA:17989"/>
        <dbReference type="Rhea" id="RHEA-COMP:9863"/>
        <dbReference type="Rhea" id="RHEA-COMP:11604"/>
        <dbReference type="ChEBI" id="CHEBI:15378"/>
        <dbReference type="ChEBI" id="CHEBI:29999"/>
        <dbReference type="ChEBI" id="CHEBI:30616"/>
        <dbReference type="ChEBI" id="CHEBI:83421"/>
        <dbReference type="ChEBI" id="CHEBI:456216"/>
        <dbReference type="EC" id="2.7.11.1"/>
    </reaction>
</comment>
<evidence type="ECO:0000259" key="10">
    <source>
        <dbReference type="PROSITE" id="PS50011"/>
    </source>
</evidence>
<feature type="compositionally biased region" description="Polar residues" evidence="9">
    <location>
        <begin position="595"/>
        <end position="611"/>
    </location>
</feature>
<sequence length="690" mass="75942">MTSSSEQPNANTDVNVNVNLKRLRRILSETPPSSSSIKEDGSSSHTGGSGSFQIASKPLLSSNDARNMVEWASQRLRYSGSGLEDLYGVTLAKTTLPVIPKMSHSQYKLTHMLGHGHFHCVYQVQDSTNGTTVNVTTPTGQQQQYLNNNNNSNNKAFHHHRPDKIVIKTLRPKLKLSASELSTGVADLIKEGLLLQALQLHPNIIDLKGWSHQGLAGFLTGQHDGFFLVLQELSTTLKDKMGTGGDWRDEDLFLQDRLGRDYAYGYYYHHTTPTTSPPAGKSSSEGDPTEPSKKKGFLSRLFSGSPSSHRNGEHGLSYRSPQAQKALVDKQHSFFMTRLQRCIELADALAYMHDKRILHRDLKPANIGFVHRRTIQTLKVFDMDMSRVIPRQQNGDDGQPEDDPNVDVYPHLTQQVGSRRYICPEISRSEPYNLKSDVYSIGLIVWEMLSLHPKAYAEFEAISDTVERGGNAANHGIFFDGDASLDRAILVEGRLRPTLPRAQWSKELADLVAACWHHDMHHRPTMKEAKMTLTKLYDDLKSNNNVGMVPSTNKNEVCSMTSEFHPTTAISAAAGVSNPDSHGTTNKESPHGLSEDNTTMQTAPTIPSSINDDVVSTTSSLSHMTSITETPPLVSAAAAAAAETTTTTTNSHRVTVKKSQSWCSLVSLGMVDGHEETSSDEESTGQAQAT</sequence>
<keyword evidence="5 11" id="KW-0418">Kinase</keyword>
<keyword evidence="2 11" id="KW-0723">Serine/threonine-protein kinase</keyword>
<dbReference type="EMBL" id="JAGRRH010000024">
    <property type="protein sequence ID" value="KAG7342581.1"/>
    <property type="molecule type" value="Genomic_DNA"/>
</dbReference>
<protein>
    <recommendedName>
        <fullName evidence="1">non-specific serine/threonine protein kinase</fullName>
        <ecNumber evidence="1">2.7.11.1</ecNumber>
    </recommendedName>
</protein>
<evidence type="ECO:0000256" key="1">
    <source>
        <dbReference type="ARBA" id="ARBA00012513"/>
    </source>
</evidence>
<dbReference type="InterPro" id="IPR000719">
    <property type="entry name" value="Prot_kinase_dom"/>
</dbReference>
<proteinExistence type="predicted"/>
<evidence type="ECO:0000256" key="4">
    <source>
        <dbReference type="ARBA" id="ARBA00022741"/>
    </source>
</evidence>
<feature type="compositionally biased region" description="Polar residues" evidence="9">
    <location>
        <begin position="578"/>
        <end position="587"/>
    </location>
</feature>
<reference evidence="11" key="2">
    <citation type="submission" date="2021-04" db="EMBL/GenBank/DDBJ databases">
        <authorList>
            <person name="Podell S."/>
        </authorList>
    </citation>
    <scope>NUCLEOTIDE SEQUENCE</scope>
    <source>
        <strain evidence="11">Hildebrandi</strain>
    </source>
</reference>
<dbReference type="GO" id="GO:0004674">
    <property type="term" value="F:protein serine/threonine kinase activity"/>
    <property type="evidence" value="ECO:0007669"/>
    <property type="project" value="UniProtKB-KW"/>
</dbReference>
<evidence type="ECO:0000256" key="7">
    <source>
        <dbReference type="ARBA" id="ARBA00047899"/>
    </source>
</evidence>
<evidence type="ECO:0000313" key="13">
    <source>
        <dbReference type="Proteomes" id="UP000693970"/>
    </source>
</evidence>
<evidence type="ECO:0000256" key="6">
    <source>
        <dbReference type="ARBA" id="ARBA00022840"/>
    </source>
</evidence>
<evidence type="ECO:0000256" key="8">
    <source>
        <dbReference type="ARBA" id="ARBA00048679"/>
    </source>
</evidence>
<dbReference type="SMART" id="SM00220">
    <property type="entry name" value="S_TKc"/>
    <property type="match status" value="1"/>
</dbReference>
<dbReference type="PANTHER" id="PTHR43671:SF98">
    <property type="entry name" value="SERINE_THREONINE-PROTEIN KINASE NEK11"/>
    <property type="match status" value="1"/>
</dbReference>
<keyword evidence="3" id="KW-0808">Transferase</keyword>
<feature type="region of interest" description="Disordered" evidence="9">
    <location>
        <begin position="273"/>
        <end position="317"/>
    </location>
</feature>
<dbReference type="InterPro" id="IPR050660">
    <property type="entry name" value="NEK_Ser/Thr_kinase"/>
</dbReference>
<reference evidence="11" key="1">
    <citation type="journal article" date="2021" name="Sci. Rep.">
        <title>Diploid genomic architecture of Nitzschia inconspicua, an elite biomass production diatom.</title>
        <authorList>
            <person name="Oliver A."/>
            <person name="Podell S."/>
            <person name="Pinowska A."/>
            <person name="Traller J.C."/>
            <person name="Smith S.R."/>
            <person name="McClure R."/>
            <person name="Beliaev A."/>
            <person name="Bohutskyi P."/>
            <person name="Hill E.A."/>
            <person name="Rabines A."/>
            <person name="Zheng H."/>
            <person name="Allen L.Z."/>
            <person name="Kuo A."/>
            <person name="Grigoriev I.V."/>
            <person name="Allen A.E."/>
            <person name="Hazlebeck D."/>
            <person name="Allen E.E."/>
        </authorList>
    </citation>
    <scope>NUCLEOTIDE SEQUENCE</scope>
    <source>
        <strain evidence="11">Hildebrandi</strain>
    </source>
</reference>
<dbReference type="Proteomes" id="UP000693970">
    <property type="component" value="Unassembled WGS sequence"/>
</dbReference>
<accession>A0A9K3PDF4</accession>
<feature type="domain" description="Protein kinase" evidence="10">
    <location>
        <begin position="107"/>
        <end position="537"/>
    </location>
</feature>
<organism evidence="11 13">
    <name type="scientific">Nitzschia inconspicua</name>
    <dbReference type="NCBI Taxonomy" id="303405"/>
    <lineage>
        <taxon>Eukaryota</taxon>
        <taxon>Sar</taxon>
        <taxon>Stramenopiles</taxon>
        <taxon>Ochrophyta</taxon>
        <taxon>Bacillariophyta</taxon>
        <taxon>Bacillariophyceae</taxon>
        <taxon>Bacillariophycidae</taxon>
        <taxon>Bacillariales</taxon>
        <taxon>Bacillariaceae</taxon>
        <taxon>Nitzschia</taxon>
    </lineage>
</organism>
<dbReference type="EMBL" id="JAGRRH010000003">
    <property type="protein sequence ID" value="KAG7371682.1"/>
    <property type="molecule type" value="Genomic_DNA"/>
</dbReference>
<keyword evidence="4" id="KW-0547">Nucleotide-binding</keyword>
<evidence type="ECO:0000256" key="9">
    <source>
        <dbReference type="SAM" id="MobiDB-lite"/>
    </source>
</evidence>
<gene>
    <name evidence="12" type="ORF">IV203_017823</name>
    <name evidence="11" type="ORF">IV203_020524</name>
</gene>
<feature type="region of interest" description="Disordered" evidence="9">
    <location>
        <begin position="28"/>
        <end position="56"/>
    </location>
</feature>
<dbReference type="GO" id="GO:0005524">
    <property type="term" value="F:ATP binding"/>
    <property type="evidence" value="ECO:0007669"/>
    <property type="project" value="UniProtKB-KW"/>
</dbReference>
<dbReference type="PROSITE" id="PS50011">
    <property type="entry name" value="PROTEIN_KINASE_DOM"/>
    <property type="match status" value="1"/>
</dbReference>
<comment type="catalytic activity">
    <reaction evidence="7">
        <text>L-threonyl-[protein] + ATP = O-phospho-L-threonyl-[protein] + ADP + H(+)</text>
        <dbReference type="Rhea" id="RHEA:46608"/>
        <dbReference type="Rhea" id="RHEA-COMP:11060"/>
        <dbReference type="Rhea" id="RHEA-COMP:11605"/>
        <dbReference type="ChEBI" id="CHEBI:15378"/>
        <dbReference type="ChEBI" id="CHEBI:30013"/>
        <dbReference type="ChEBI" id="CHEBI:30616"/>
        <dbReference type="ChEBI" id="CHEBI:61977"/>
        <dbReference type="ChEBI" id="CHEBI:456216"/>
        <dbReference type="EC" id="2.7.11.1"/>
    </reaction>
</comment>
<dbReference type="PANTHER" id="PTHR43671">
    <property type="entry name" value="SERINE/THREONINE-PROTEIN KINASE NEK"/>
    <property type="match status" value="1"/>
</dbReference>
<feature type="region of interest" description="Disordered" evidence="9">
    <location>
        <begin position="573"/>
        <end position="611"/>
    </location>
</feature>